<dbReference type="GO" id="GO:0005634">
    <property type="term" value="C:nucleus"/>
    <property type="evidence" value="ECO:0007669"/>
    <property type="project" value="TreeGrafter"/>
</dbReference>
<dbReference type="GO" id="GO:0006308">
    <property type="term" value="P:DNA catabolic process"/>
    <property type="evidence" value="ECO:0007669"/>
    <property type="project" value="InterPro"/>
</dbReference>
<evidence type="ECO:0000313" key="9">
    <source>
        <dbReference type="Proteomes" id="UP000324091"/>
    </source>
</evidence>
<evidence type="ECO:0000256" key="4">
    <source>
        <dbReference type="ARBA" id="ARBA00023157"/>
    </source>
</evidence>
<reference evidence="8 9" key="1">
    <citation type="submission" date="2019-04" db="EMBL/GenBank/DDBJ databases">
        <title>Chromosome genome assembly for Takifugu flavidus.</title>
        <authorList>
            <person name="Xiao S."/>
        </authorList>
    </citation>
    <scope>NUCLEOTIDE SEQUENCE [LARGE SCALE GENOMIC DNA]</scope>
    <source>
        <strain evidence="8">HTHZ2018</strain>
        <tissue evidence="8">Muscle</tissue>
    </source>
</reference>
<organism evidence="8 9">
    <name type="scientific">Takifugu flavidus</name>
    <name type="common">sansaifugu</name>
    <dbReference type="NCBI Taxonomy" id="433684"/>
    <lineage>
        <taxon>Eukaryota</taxon>
        <taxon>Metazoa</taxon>
        <taxon>Chordata</taxon>
        <taxon>Craniata</taxon>
        <taxon>Vertebrata</taxon>
        <taxon>Euteleostomi</taxon>
        <taxon>Actinopterygii</taxon>
        <taxon>Neopterygii</taxon>
        <taxon>Teleostei</taxon>
        <taxon>Neoteleostei</taxon>
        <taxon>Acanthomorphata</taxon>
        <taxon>Eupercaria</taxon>
        <taxon>Tetraodontiformes</taxon>
        <taxon>Tetradontoidea</taxon>
        <taxon>Tetraodontidae</taxon>
        <taxon>Takifugu</taxon>
    </lineage>
</organism>
<dbReference type="SUPFAM" id="SSF56219">
    <property type="entry name" value="DNase I-like"/>
    <property type="match status" value="1"/>
</dbReference>
<accession>A0A5C6MP94</accession>
<feature type="chain" id="PRO_5023118069" evidence="7">
    <location>
        <begin position="35"/>
        <end position="319"/>
    </location>
</feature>
<protein>
    <submittedName>
        <fullName evidence="8">Deoxyribonuclease-1</fullName>
    </submittedName>
</protein>
<keyword evidence="3" id="KW-0378">Hydrolase</keyword>
<evidence type="ECO:0000256" key="5">
    <source>
        <dbReference type="ARBA" id="ARBA00023180"/>
    </source>
</evidence>
<dbReference type="InterPro" id="IPR016202">
    <property type="entry name" value="DNase_I"/>
</dbReference>
<evidence type="ECO:0000256" key="6">
    <source>
        <dbReference type="PIRSR" id="PIRSR000988-2"/>
    </source>
</evidence>
<gene>
    <name evidence="8" type="ORF">D4764_08G0000080</name>
</gene>
<dbReference type="AlphaFoldDB" id="A0A5C6MP94"/>
<sequence length="319" mass="35999">ASPVLSFVPSPTMAWRPRCLSLLLLLAVVGQAASQFRICAYNLQEFNKMKASNYRVKNLLMRVLSRCHISVLQEVMDPDGSTMKSLLASLNRYEDHQYQMVSSKPLGNSPNRMQQYVFIYRSRAVNVTGQFQYQKAQTFIRAPFAVQFQSGKTAIKKFVLVAVNTQPEQTVQEIDRLHDVFQAVSSKFNNKNVMFLGNFHAGCAYMTRADKTRIRLFKDLNFSWLIGDKVDTTVAAETSCAYDRIVVYGKGLLKSVQPFSAKVFNINKAFKLHRDTVRALSEHFPIEVMLKSSAHLLQALSHLTLIGISVIVCSCLLAL</sequence>
<evidence type="ECO:0000256" key="1">
    <source>
        <dbReference type="ARBA" id="ARBA00022722"/>
    </source>
</evidence>
<dbReference type="PANTHER" id="PTHR11371:SF28">
    <property type="entry name" value="DEOXYRIBONUCLEASE-1-LIKE 1"/>
    <property type="match status" value="1"/>
</dbReference>
<keyword evidence="5" id="KW-0325">Glycoprotein</keyword>
<dbReference type="PANTHER" id="PTHR11371">
    <property type="entry name" value="DEOXYRIBONUCLEASE"/>
    <property type="match status" value="1"/>
</dbReference>
<keyword evidence="2 7" id="KW-0732">Signal</keyword>
<dbReference type="Gene3D" id="3.60.10.10">
    <property type="entry name" value="Endonuclease/exonuclease/phosphatase"/>
    <property type="match status" value="1"/>
</dbReference>
<feature type="non-terminal residue" evidence="8">
    <location>
        <position position="1"/>
    </location>
</feature>
<dbReference type="PIRSF" id="PIRSF000988">
    <property type="entry name" value="DNase_I_euk"/>
    <property type="match status" value="1"/>
</dbReference>
<dbReference type="EMBL" id="RHFK02000021">
    <property type="protein sequence ID" value="TWW56021.1"/>
    <property type="molecule type" value="Genomic_DNA"/>
</dbReference>
<evidence type="ECO:0000256" key="3">
    <source>
        <dbReference type="ARBA" id="ARBA00022801"/>
    </source>
</evidence>
<name>A0A5C6MP94_9TELE</name>
<dbReference type="InterPro" id="IPR036691">
    <property type="entry name" value="Endo/exonu/phosph_ase_sf"/>
</dbReference>
<dbReference type="GO" id="GO:0004530">
    <property type="term" value="F:deoxyribonuclease I activity"/>
    <property type="evidence" value="ECO:0007669"/>
    <property type="project" value="TreeGrafter"/>
</dbReference>
<evidence type="ECO:0000256" key="7">
    <source>
        <dbReference type="SAM" id="SignalP"/>
    </source>
</evidence>
<dbReference type="Proteomes" id="UP000324091">
    <property type="component" value="Chromosome 8"/>
</dbReference>
<evidence type="ECO:0000313" key="8">
    <source>
        <dbReference type="EMBL" id="TWW56021.1"/>
    </source>
</evidence>
<keyword evidence="1" id="KW-0540">Nuclease</keyword>
<feature type="signal peptide" evidence="7">
    <location>
        <begin position="1"/>
        <end position="34"/>
    </location>
</feature>
<proteinExistence type="predicted"/>
<keyword evidence="9" id="KW-1185">Reference proteome</keyword>
<dbReference type="PRINTS" id="PR00130">
    <property type="entry name" value="DNASEI"/>
</dbReference>
<keyword evidence="4 6" id="KW-1015">Disulfide bond</keyword>
<comment type="caution">
    <text evidence="8">The sequence shown here is derived from an EMBL/GenBank/DDBJ whole genome shotgun (WGS) entry which is preliminary data.</text>
</comment>
<feature type="disulfide bond" description="Essential for enzymatic activity" evidence="6">
    <location>
        <begin position="203"/>
        <end position="240"/>
    </location>
</feature>
<dbReference type="SMART" id="SM00476">
    <property type="entry name" value="DNaseIc"/>
    <property type="match status" value="1"/>
</dbReference>
<evidence type="ECO:0000256" key="2">
    <source>
        <dbReference type="ARBA" id="ARBA00022729"/>
    </source>
</evidence>
<dbReference type="GO" id="GO:0003677">
    <property type="term" value="F:DNA binding"/>
    <property type="evidence" value="ECO:0007669"/>
    <property type="project" value="TreeGrafter"/>
</dbReference>